<dbReference type="GO" id="GO:0006952">
    <property type="term" value="P:defense response"/>
    <property type="evidence" value="ECO:0007669"/>
    <property type="project" value="UniProtKB-KW"/>
</dbReference>
<proteinExistence type="predicted"/>
<dbReference type="SUPFAM" id="SSF52047">
    <property type="entry name" value="RNI-like"/>
    <property type="match status" value="1"/>
</dbReference>
<accession>A0A438CA41</accession>
<dbReference type="Pfam" id="PF23598">
    <property type="entry name" value="LRR_14"/>
    <property type="match status" value="1"/>
</dbReference>
<reference evidence="4 5" key="1">
    <citation type="journal article" date="2018" name="PLoS Genet.">
        <title>Population sequencing reveals clonal diversity and ancestral inbreeding in the grapevine cultivar Chardonnay.</title>
        <authorList>
            <person name="Roach M.J."/>
            <person name="Johnson D.L."/>
            <person name="Bohlmann J."/>
            <person name="van Vuuren H.J."/>
            <person name="Jones S.J."/>
            <person name="Pretorius I.S."/>
            <person name="Schmidt S.A."/>
            <person name="Borneman A.R."/>
        </authorList>
    </citation>
    <scope>NUCLEOTIDE SEQUENCE [LARGE SCALE GENOMIC DNA]</scope>
    <source>
        <strain evidence="5">cv. Chardonnay</strain>
        <tissue evidence="4">Leaf</tissue>
    </source>
</reference>
<evidence type="ECO:0000259" key="3">
    <source>
        <dbReference type="Pfam" id="PF23598"/>
    </source>
</evidence>
<dbReference type="PANTHER" id="PTHR36766:SF61">
    <property type="entry name" value="NB-ARC DOMAIN DISEASE RESISTANCE PROTEIN"/>
    <property type="match status" value="1"/>
</dbReference>
<name>A0A438CA41_VITVI</name>
<dbReference type="PANTHER" id="PTHR36766">
    <property type="entry name" value="PLANT BROAD-SPECTRUM MILDEW RESISTANCE PROTEIN RPW8"/>
    <property type="match status" value="1"/>
</dbReference>
<gene>
    <name evidence="4" type="primary">RGA1_3</name>
    <name evidence="4" type="ORF">CK203_115701</name>
</gene>
<evidence type="ECO:0000313" key="5">
    <source>
        <dbReference type="Proteomes" id="UP000288805"/>
    </source>
</evidence>
<keyword evidence="2" id="KW-0611">Plant defense</keyword>
<dbReference type="AlphaFoldDB" id="A0A438CA41"/>
<dbReference type="OrthoDB" id="2018467at2759"/>
<keyword evidence="1" id="KW-0677">Repeat</keyword>
<dbReference type="Gene3D" id="3.80.10.10">
    <property type="entry name" value="Ribonuclease Inhibitor"/>
    <property type="match status" value="1"/>
</dbReference>
<evidence type="ECO:0000313" key="4">
    <source>
        <dbReference type="EMBL" id="RVW20111.1"/>
    </source>
</evidence>
<comment type="caution">
    <text evidence="4">The sequence shown here is derived from an EMBL/GenBank/DDBJ whole genome shotgun (WGS) entry which is preliminary data.</text>
</comment>
<dbReference type="InterPro" id="IPR055414">
    <property type="entry name" value="LRR_R13L4/SHOC2-like"/>
</dbReference>
<dbReference type="Proteomes" id="UP000288805">
    <property type="component" value="Unassembled WGS sequence"/>
</dbReference>
<protein>
    <submittedName>
        <fullName evidence="4">Putative disease resistance protein RGA1</fullName>
    </submittedName>
</protein>
<evidence type="ECO:0000256" key="1">
    <source>
        <dbReference type="ARBA" id="ARBA00022737"/>
    </source>
</evidence>
<feature type="domain" description="Disease resistance R13L4/SHOC-2-like LRR" evidence="3">
    <location>
        <begin position="29"/>
        <end position="231"/>
    </location>
</feature>
<evidence type="ECO:0000256" key="2">
    <source>
        <dbReference type="ARBA" id="ARBA00022821"/>
    </source>
</evidence>
<dbReference type="EMBL" id="QGNW01002397">
    <property type="protein sequence ID" value="RVW20111.1"/>
    <property type="molecule type" value="Genomic_DNA"/>
</dbReference>
<organism evidence="4 5">
    <name type="scientific">Vitis vinifera</name>
    <name type="common">Grape</name>
    <dbReference type="NCBI Taxonomy" id="29760"/>
    <lineage>
        <taxon>Eukaryota</taxon>
        <taxon>Viridiplantae</taxon>
        <taxon>Streptophyta</taxon>
        <taxon>Embryophyta</taxon>
        <taxon>Tracheophyta</taxon>
        <taxon>Spermatophyta</taxon>
        <taxon>Magnoliopsida</taxon>
        <taxon>eudicotyledons</taxon>
        <taxon>Gunneridae</taxon>
        <taxon>Pentapetalae</taxon>
        <taxon>rosids</taxon>
        <taxon>Vitales</taxon>
        <taxon>Vitaceae</taxon>
        <taxon>Viteae</taxon>
        <taxon>Vitis</taxon>
    </lineage>
</organism>
<dbReference type="InterPro" id="IPR032675">
    <property type="entry name" value="LRR_dom_sf"/>
</dbReference>
<sequence length="268" mass="30646">MNINLNDKAVLEYYMVWETSHGEPFLKTCMSKFKCIKMLDLSYSNFDTLPNSISNLKHLRLFNLSWNERIKKLPNSICKLFHLQRLSLFKCEGFENLPKEFGNLISLRNLCITTKQKALTGIGCLESLRILRIYECENLEFLLQGTQSLTTLRSLAIGGCRSLETLAPSMKQLPSLEHLMIFDCERLNLLDGNGEDHVPGLGNLRVLMLGKLPKLEALPVCSLTSLNRLVIRECPQLIERCKTTIGEDWHKISHVSKIYIDGFKTPEN</sequence>